<protein>
    <recommendedName>
        <fullName evidence="5">Amine oxidase domain-containing protein</fullName>
    </recommendedName>
</protein>
<evidence type="ECO:0000256" key="3">
    <source>
        <dbReference type="PIRSR" id="PIRSR601613-1"/>
    </source>
</evidence>
<gene>
    <name evidence="6" type="ORF">KSF_062870</name>
</gene>
<dbReference type="InterPro" id="IPR036188">
    <property type="entry name" value="FAD/NAD-bd_sf"/>
</dbReference>
<dbReference type="Pfam" id="PF01593">
    <property type="entry name" value="Amino_oxidase"/>
    <property type="match status" value="1"/>
</dbReference>
<feature type="compositionally biased region" description="Basic and acidic residues" evidence="4">
    <location>
        <begin position="8"/>
        <end position="26"/>
    </location>
</feature>
<dbReference type="Gene3D" id="3.50.50.60">
    <property type="entry name" value="FAD/NAD(P)-binding domain"/>
    <property type="match status" value="1"/>
</dbReference>
<dbReference type="AlphaFoldDB" id="A0A8J3IIQ7"/>
<feature type="binding site" evidence="3">
    <location>
        <position position="420"/>
    </location>
    <ligand>
        <name>substrate</name>
    </ligand>
</feature>
<feature type="region of interest" description="Disordered" evidence="4">
    <location>
        <begin position="1"/>
        <end position="33"/>
    </location>
</feature>
<dbReference type="Proteomes" id="UP000597444">
    <property type="component" value="Unassembled WGS sequence"/>
</dbReference>
<organism evidence="6 7">
    <name type="scientific">Reticulibacter mediterranei</name>
    <dbReference type="NCBI Taxonomy" id="2778369"/>
    <lineage>
        <taxon>Bacteria</taxon>
        <taxon>Bacillati</taxon>
        <taxon>Chloroflexota</taxon>
        <taxon>Ktedonobacteria</taxon>
        <taxon>Ktedonobacterales</taxon>
        <taxon>Reticulibacteraceae</taxon>
        <taxon>Reticulibacter</taxon>
    </lineage>
</organism>
<dbReference type="SUPFAM" id="SSF51905">
    <property type="entry name" value="FAD/NAD(P)-binding domain"/>
    <property type="match status" value="1"/>
</dbReference>
<dbReference type="PANTHER" id="PTHR10742:SF342">
    <property type="entry name" value="AMINE OXIDASE"/>
    <property type="match status" value="1"/>
</dbReference>
<proteinExistence type="predicted"/>
<evidence type="ECO:0000259" key="5">
    <source>
        <dbReference type="Pfam" id="PF01593"/>
    </source>
</evidence>
<evidence type="ECO:0000313" key="6">
    <source>
        <dbReference type="EMBL" id="GHO96239.1"/>
    </source>
</evidence>
<evidence type="ECO:0000256" key="2">
    <source>
        <dbReference type="ARBA" id="ARBA00023002"/>
    </source>
</evidence>
<dbReference type="InterPro" id="IPR001613">
    <property type="entry name" value="Flavin_amine_oxidase"/>
</dbReference>
<sequence length="543" mass="59648">MAYSPFPHEQEKNTEHSGESEQRQDEQDTLIQEQYDTGEIEGLSTDTDERLSIPLLKALPIAQTRTPQQARIAIVGAGIAGLHAALVLQDAGLTCTIYEAANRIGGRMHSDTTDWANAIITEWCGEFIDPEQKVIHDLIQRFALPTISFDEALPPDAESILFFGGQYYSAEQFLEDFQPVSATLHQQVLEAGYPTTYNHYTGTGYRLDHMSIYEWIEQYVPGGHTTPFGQLLDIAGTGLYGVETKLQSALNLIYLLGSQPATGRLNLTGSVQGRMKIAGGNQLLPLTIAQCLPAEAIKLQHRLMAIKCNSDESITLSVQTPDGLHDATYDHVILTLPFSTLRQVDYQLAGFDILKRKAITQLGYGTNSKLFLEFDTRYWRQPGGPWPATNNGFIITDTHMRVLWDASLGQSGVTGVLVSYTGGIFSSSYTPASPYSTSQDSKEVQRYASYCLQQLEQVLPGISAHYTGNAALSYPTGDPHIQGSYACWLVGQYTSFAGYERVRQGAIHFAGEHCSVQAQGYMEGGAGEGARAAREILEDFGMV</sequence>
<evidence type="ECO:0000256" key="1">
    <source>
        <dbReference type="ARBA" id="ARBA00001974"/>
    </source>
</evidence>
<accession>A0A8J3IIQ7</accession>
<evidence type="ECO:0000256" key="4">
    <source>
        <dbReference type="SAM" id="MobiDB-lite"/>
    </source>
</evidence>
<dbReference type="PANTHER" id="PTHR10742">
    <property type="entry name" value="FLAVIN MONOAMINE OXIDASE"/>
    <property type="match status" value="1"/>
</dbReference>
<keyword evidence="7" id="KW-1185">Reference proteome</keyword>
<dbReference type="Gene3D" id="3.90.660.10">
    <property type="match status" value="1"/>
</dbReference>
<dbReference type="InterPro" id="IPR050281">
    <property type="entry name" value="Flavin_monoamine_oxidase"/>
</dbReference>
<dbReference type="GO" id="GO:0001716">
    <property type="term" value="F:L-amino-acid oxidase activity"/>
    <property type="evidence" value="ECO:0007669"/>
    <property type="project" value="TreeGrafter"/>
</dbReference>
<name>A0A8J3IIQ7_9CHLR</name>
<dbReference type="Gene3D" id="1.10.405.10">
    <property type="entry name" value="Guanine Nucleotide Dissociation Inhibitor, domain 1"/>
    <property type="match status" value="1"/>
</dbReference>
<comment type="caution">
    <text evidence="6">The sequence shown here is derived from an EMBL/GenBank/DDBJ whole genome shotgun (WGS) entry which is preliminary data.</text>
</comment>
<feature type="domain" description="Amine oxidase" evidence="5">
    <location>
        <begin position="79"/>
        <end position="537"/>
    </location>
</feature>
<comment type="cofactor">
    <cofactor evidence="1">
        <name>FAD</name>
        <dbReference type="ChEBI" id="CHEBI:57692"/>
    </cofactor>
</comment>
<dbReference type="EMBL" id="BNJK01000001">
    <property type="protein sequence ID" value="GHO96239.1"/>
    <property type="molecule type" value="Genomic_DNA"/>
</dbReference>
<evidence type="ECO:0000313" key="7">
    <source>
        <dbReference type="Proteomes" id="UP000597444"/>
    </source>
</evidence>
<keyword evidence="2" id="KW-0560">Oxidoreductase</keyword>
<feature type="binding site" evidence="3">
    <location>
        <begin position="99"/>
        <end position="100"/>
    </location>
    <ligand>
        <name>FAD</name>
        <dbReference type="ChEBI" id="CHEBI:57692"/>
    </ligand>
</feature>
<dbReference type="RefSeq" id="WP_220206879.1">
    <property type="nucleotide sequence ID" value="NZ_BNJK01000001.1"/>
</dbReference>
<reference evidence="6" key="1">
    <citation type="submission" date="2020-10" db="EMBL/GenBank/DDBJ databases">
        <title>Taxonomic study of unclassified bacteria belonging to the class Ktedonobacteria.</title>
        <authorList>
            <person name="Yabe S."/>
            <person name="Wang C.M."/>
            <person name="Zheng Y."/>
            <person name="Sakai Y."/>
            <person name="Cavaletti L."/>
            <person name="Monciardini P."/>
            <person name="Donadio S."/>
        </authorList>
    </citation>
    <scope>NUCLEOTIDE SEQUENCE</scope>
    <source>
        <strain evidence="6">ID150040</strain>
    </source>
</reference>
<dbReference type="InterPro" id="IPR002937">
    <property type="entry name" value="Amino_oxidase"/>
</dbReference>
<dbReference type="GO" id="GO:0009063">
    <property type="term" value="P:amino acid catabolic process"/>
    <property type="evidence" value="ECO:0007669"/>
    <property type="project" value="TreeGrafter"/>
</dbReference>
<dbReference type="PRINTS" id="PR00757">
    <property type="entry name" value="AMINEOXDASEF"/>
</dbReference>
<dbReference type="SUPFAM" id="SSF54373">
    <property type="entry name" value="FAD-linked reductases, C-terminal domain"/>
    <property type="match status" value="1"/>
</dbReference>